<accession>A0A327Z0N0</accession>
<dbReference type="Proteomes" id="UP000249341">
    <property type="component" value="Unassembled WGS sequence"/>
</dbReference>
<feature type="signal peptide" evidence="1">
    <location>
        <begin position="1"/>
        <end position="23"/>
    </location>
</feature>
<gene>
    <name evidence="2" type="ORF">B0I29_12294</name>
</gene>
<keyword evidence="1" id="KW-0732">Signal</keyword>
<dbReference type="OrthoDB" id="3296470at2"/>
<keyword evidence="3" id="KW-1185">Reference proteome</keyword>
<comment type="caution">
    <text evidence="2">The sequence shown here is derived from an EMBL/GenBank/DDBJ whole genome shotgun (WGS) entry which is preliminary data.</text>
</comment>
<name>A0A327Z0N0_9ACTN</name>
<organism evidence="2 3">
    <name type="scientific">Actinoplanes lutulentus</name>
    <dbReference type="NCBI Taxonomy" id="1287878"/>
    <lineage>
        <taxon>Bacteria</taxon>
        <taxon>Bacillati</taxon>
        <taxon>Actinomycetota</taxon>
        <taxon>Actinomycetes</taxon>
        <taxon>Micromonosporales</taxon>
        <taxon>Micromonosporaceae</taxon>
        <taxon>Actinoplanes</taxon>
    </lineage>
</organism>
<evidence type="ECO:0000313" key="3">
    <source>
        <dbReference type="Proteomes" id="UP000249341"/>
    </source>
</evidence>
<dbReference type="AlphaFoldDB" id="A0A327Z0N0"/>
<proteinExistence type="predicted"/>
<feature type="chain" id="PRO_5016300638" evidence="1">
    <location>
        <begin position="24"/>
        <end position="320"/>
    </location>
</feature>
<sequence length="320" mass="34077">MIKKAFPLVALLAATAVVLPAQPDGTPPTTDDAIAACMALSTPDHLVSCGIAGAENPEPPASAGQELPVQLSTDQTQTCVRGNARPIVDTTTPTMSAVFIGDAEPGFEATFELRALAGTGPSAMSFVLGNPGEPVVNETWQNYLEPGVSYRWRVRGTPQDPATGGGWSDWCEFTIKPGLVEMSDASDPDVVRELGVVPADRYPVTLTAGQWLLVMDAIDGEDDEELDDVGDDFPDEIGNQIQAIADQIRSQTSNRTSTVTLTGAEWATVAMEIAGLANGWDQLYEEEPEVGQDGTDYWKVVDRISAELGGPKHTTLGFER</sequence>
<dbReference type="RefSeq" id="WP_111653812.1">
    <property type="nucleotide sequence ID" value="NZ_JACHWI010000008.1"/>
</dbReference>
<evidence type="ECO:0000256" key="1">
    <source>
        <dbReference type="SAM" id="SignalP"/>
    </source>
</evidence>
<evidence type="ECO:0000313" key="2">
    <source>
        <dbReference type="EMBL" id="RAK27711.1"/>
    </source>
</evidence>
<dbReference type="EMBL" id="QLMJ01000022">
    <property type="protein sequence ID" value="RAK27711.1"/>
    <property type="molecule type" value="Genomic_DNA"/>
</dbReference>
<reference evidence="2 3" key="1">
    <citation type="submission" date="2018-06" db="EMBL/GenBank/DDBJ databases">
        <title>Genomic Encyclopedia of Type Strains, Phase III (KMG-III): the genomes of soil and plant-associated and newly described type strains.</title>
        <authorList>
            <person name="Whitman W."/>
        </authorList>
    </citation>
    <scope>NUCLEOTIDE SEQUENCE [LARGE SCALE GENOMIC DNA]</scope>
    <source>
        <strain evidence="2 3">CGMCC 4.7090</strain>
    </source>
</reference>
<protein>
    <submittedName>
        <fullName evidence="2">Uncharacterized protein</fullName>
    </submittedName>
</protein>